<keyword evidence="11" id="KW-1185">Reference proteome</keyword>
<feature type="binding site" evidence="9">
    <location>
        <position position="124"/>
    </location>
    <ligand>
        <name>Zn(2+)</name>
        <dbReference type="ChEBI" id="CHEBI:29105"/>
        <note>catalytic</note>
    </ligand>
</feature>
<dbReference type="GO" id="GO:0005737">
    <property type="term" value="C:cytoplasm"/>
    <property type="evidence" value="ECO:0007669"/>
    <property type="project" value="UniProtKB-SubCell"/>
</dbReference>
<dbReference type="InterPro" id="IPR023091">
    <property type="entry name" value="MetalPrtase_cat_dom_sf_prd"/>
</dbReference>
<reference evidence="10 11" key="1">
    <citation type="submission" date="2020-08" db="EMBL/GenBank/DDBJ databases">
        <title>Genomic Encyclopedia of Type Strains, Phase IV (KMG-IV): sequencing the most valuable type-strain genomes for metagenomic binning, comparative biology and taxonomic classification.</title>
        <authorList>
            <person name="Goeker M."/>
        </authorList>
    </citation>
    <scope>NUCLEOTIDE SEQUENCE [LARGE SCALE GENOMIC DNA]</scope>
    <source>
        <strain evidence="10 11">DSM 23562</strain>
    </source>
</reference>
<keyword evidence="5 9" id="KW-0479">Metal-binding</keyword>
<organism evidence="10 11">
    <name type="scientific">Armatimonas rosea</name>
    <dbReference type="NCBI Taxonomy" id="685828"/>
    <lineage>
        <taxon>Bacteria</taxon>
        <taxon>Bacillati</taxon>
        <taxon>Armatimonadota</taxon>
        <taxon>Armatimonadia</taxon>
        <taxon>Armatimonadales</taxon>
        <taxon>Armatimonadaceae</taxon>
        <taxon>Armatimonas</taxon>
    </lineage>
</organism>
<dbReference type="EC" id="3.1.-.-" evidence="9"/>
<name>A0A7W9SU13_ARMRO</name>
<comment type="function">
    <text evidence="9">Single strand-specific metallo-endoribonuclease involved in late-stage 70S ribosome quality control and in maturation of the 3' terminus of the 16S rRNA.</text>
</comment>
<dbReference type="InterPro" id="IPR002036">
    <property type="entry name" value="YbeY"/>
</dbReference>
<dbReference type="GO" id="GO:0008270">
    <property type="term" value="F:zinc ion binding"/>
    <property type="evidence" value="ECO:0007669"/>
    <property type="project" value="UniProtKB-UniRule"/>
</dbReference>
<keyword evidence="6 9" id="KW-0255">Endonuclease</keyword>
<sequence length="154" mass="17123">MILAEILVQNQHPNPTLPWERAAAAAQRLLSECLSSPPRPTGEPFEVSVVIVTDDAIHQLNRQWRGKDKPTDVLSWPQSEADEPLSAYLGDVVISRDTAERQATARGWALEDELALLLVHGILHLLGHEDDTEEGSEQMKVIEREILGKPLDPL</sequence>
<proteinExistence type="inferred from homology"/>
<feature type="binding site" evidence="9">
    <location>
        <position position="120"/>
    </location>
    <ligand>
        <name>Zn(2+)</name>
        <dbReference type="ChEBI" id="CHEBI:29105"/>
        <note>catalytic</note>
    </ligand>
</feature>
<gene>
    <name evidence="9" type="primary">ybeY</name>
    <name evidence="10" type="ORF">HNQ39_004477</name>
</gene>
<evidence type="ECO:0000256" key="6">
    <source>
        <dbReference type="ARBA" id="ARBA00022759"/>
    </source>
</evidence>
<dbReference type="InterPro" id="IPR020549">
    <property type="entry name" value="YbeY_CS"/>
</dbReference>
<comment type="cofactor">
    <cofactor evidence="9">
        <name>Zn(2+)</name>
        <dbReference type="ChEBI" id="CHEBI:29105"/>
    </cofactor>
    <text evidence="9">Binds 1 zinc ion.</text>
</comment>
<dbReference type="Pfam" id="PF02130">
    <property type="entry name" value="YbeY"/>
    <property type="match status" value="1"/>
</dbReference>
<keyword evidence="2 9" id="KW-0690">Ribosome biogenesis</keyword>
<dbReference type="Gene3D" id="3.40.390.30">
    <property type="entry name" value="Metalloproteases ('zincins'), catalytic domain"/>
    <property type="match status" value="1"/>
</dbReference>
<dbReference type="NCBIfam" id="TIGR00043">
    <property type="entry name" value="rRNA maturation RNase YbeY"/>
    <property type="match status" value="1"/>
</dbReference>
<protein>
    <recommendedName>
        <fullName evidence="9">Endoribonuclease YbeY</fullName>
        <ecNumber evidence="9">3.1.-.-</ecNumber>
    </recommendedName>
</protein>
<evidence type="ECO:0000256" key="3">
    <source>
        <dbReference type="ARBA" id="ARBA00022552"/>
    </source>
</evidence>
<keyword evidence="9" id="KW-0963">Cytoplasm</keyword>
<dbReference type="PROSITE" id="PS01306">
    <property type="entry name" value="UPF0054"/>
    <property type="match status" value="1"/>
</dbReference>
<feature type="binding site" evidence="9">
    <location>
        <position position="130"/>
    </location>
    <ligand>
        <name>Zn(2+)</name>
        <dbReference type="ChEBI" id="CHEBI:29105"/>
        <note>catalytic</note>
    </ligand>
</feature>
<dbReference type="PANTHER" id="PTHR46986">
    <property type="entry name" value="ENDORIBONUCLEASE YBEY, CHLOROPLASTIC"/>
    <property type="match status" value="1"/>
</dbReference>
<comment type="subcellular location">
    <subcellularLocation>
        <location evidence="9">Cytoplasm</location>
    </subcellularLocation>
</comment>
<keyword evidence="4 9" id="KW-0540">Nuclease</keyword>
<evidence type="ECO:0000256" key="5">
    <source>
        <dbReference type="ARBA" id="ARBA00022723"/>
    </source>
</evidence>
<comment type="caution">
    <text evidence="10">The sequence shown here is derived from an EMBL/GenBank/DDBJ whole genome shotgun (WGS) entry which is preliminary data.</text>
</comment>
<evidence type="ECO:0000313" key="10">
    <source>
        <dbReference type="EMBL" id="MBB6052656.1"/>
    </source>
</evidence>
<dbReference type="HAMAP" id="MF_00009">
    <property type="entry name" value="Endoribonucl_YbeY"/>
    <property type="match status" value="1"/>
</dbReference>
<dbReference type="Proteomes" id="UP000520814">
    <property type="component" value="Unassembled WGS sequence"/>
</dbReference>
<keyword evidence="3 9" id="KW-0698">rRNA processing</keyword>
<dbReference type="GO" id="GO:0006364">
    <property type="term" value="P:rRNA processing"/>
    <property type="evidence" value="ECO:0007669"/>
    <property type="project" value="UniProtKB-UniRule"/>
</dbReference>
<dbReference type="EMBL" id="JACHGW010000004">
    <property type="protein sequence ID" value="MBB6052656.1"/>
    <property type="molecule type" value="Genomic_DNA"/>
</dbReference>
<keyword evidence="8 9" id="KW-0862">Zinc</keyword>
<comment type="similarity">
    <text evidence="1 9">Belongs to the endoribonuclease YbeY family.</text>
</comment>
<evidence type="ECO:0000256" key="8">
    <source>
        <dbReference type="ARBA" id="ARBA00022833"/>
    </source>
</evidence>
<accession>A0A7W9SU13</accession>
<evidence type="ECO:0000256" key="7">
    <source>
        <dbReference type="ARBA" id="ARBA00022801"/>
    </source>
</evidence>
<keyword evidence="7 9" id="KW-0378">Hydrolase</keyword>
<evidence type="ECO:0000256" key="9">
    <source>
        <dbReference type="HAMAP-Rule" id="MF_00009"/>
    </source>
</evidence>
<evidence type="ECO:0000256" key="4">
    <source>
        <dbReference type="ARBA" id="ARBA00022722"/>
    </source>
</evidence>
<dbReference type="AlphaFoldDB" id="A0A7W9SU13"/>
<evidence type="ECO:0000256" key="1">
    <source>
        <dbReference type="ARBA" id="ARBA00010875"/>
    </source>
</evidence>
<dbReference type="GO" id="GO:0004521">
    <property type="term" value="F:RNA endonuclease activity"/>
    <property type="evidence" value="ECO:0007669"/>
    <property type="project" value="UniProtKB-UniRule"/>
</dbReference>
<dbReference type="RefSeq" id="WP_184202098.1">
    <property type="nucleotide sequence ID" value="NZ_JACHGW010000004.1"/>
</dbReference>
<evidence type="ECO:0000313" key="11">
    <source>
        <dbReference type="Proteomes" id="UP000520814"/>
    </source>
</evidence>
<evidence type="ECO:0000256" key="2">
    <source>
        <dbReference type="ARBA" id="ARBA00022517"/>
    </source>
</evidence>
<dbReference type="PANTHER" id="PTHR46986:SF1">
    <property type="entry name" value="ENDORIBONUCLEASE YBEY, CHLOROPLASTIC"/>
    <property type="match status" value="1"/>
</dbReference>
<dbReference type="SUPFAM" id="SSF55486">
    <property type="entry name" value="Metalloproteases ('zincins'), catalytic domain"/>
    <property type="match status" value="1"/>
</dbReference>
<dbReference type="GO" id="GO:0004222">
    <property type="term" value="F:metalloendopeptidase activity"/>
    <property type="evidence" value="ECO:0007669"/>
    <property type="project" value="InterPro"/>
</dbReference>